<dbReference type="OrthoDB" id="265761at2759"/>
<keyword evidence="3" id="KW-1185">Reference proteome</keyword>
<dbReference type="SUPFAM" id="SSF54637">
    <property type="entry name" value="Thioesterase/thiol ester dehydrase-isomerase"/>
    <property type="match status" value="1"/>
</dbReference>
<dbReference type="InterPro" id="IPR051490">
    <property type="entry name" value="THEM6_lcsJ_thioesterase"/>
</dbReference>
<dbReference type="PANTHER" id="PTHR12475">
    <property type="match status" value="1"/>
</dbReference>
<comment type="similarity">
    <text evidence="1">Belongs to the lcsJ thioesterase family.</text>
</comment>
<evidence type="ECO:0000313" key="3">
    <source>
        <dbReference type="Proteomes" id="UP000214365"/>
    </source>
</evidence>
<dbReference type="PANTHER" id="PTHR12475:SF4">
    <property type="entry name" value="PROTEIN THEM6"/>
    <property type="match status" value="1"/>
</dbReference>
<evidence type="ECO:0008006" key="4">
    <source>
        <dbReference type="Google" id="ProtNLM"/>
    </source>
</evidence>
<dbReference type="Proteomes" id="UP000214365">
    <property type="component" value="Unassembled WGS sequence"/>
</dbReference>
<dbReference type="AlphaFoldDB" id="A0A225APU4"/>
<dbReference type="GeneID" id="31007923"/>
<accession>A0A225APU4</accession>
<dbReference type="InterPro" id="IPR029069">
    <property type="entry name" value="HotDog_dom_sf"/>
</dbReference>
<comment type="caution">
    <text evidence="2">The sequence shown here is derived from an EMBL/GenBank/DDBJ whole genome shotgun (WGS) entry which is preliminary data.</text>
</comment>
<evidence type="ECO:0000313" key="2">
    <source>
        <dbReference type="EMBL" id="OKL56445.1"/>
    </source>
</evidence>
<gene>
    <name evidence="2" type="ORF">UA08_08167</name>
</gene>
<proteinExistence type="inferred from homology"/>
<reference evidence="2 3" key="1">
    <citation type="submission" date="2015-06" db="EMBL/GenBank/DDBJ databases">
        <title>Talaromyces atroroseus IBT 11181 draft genome.</title>
        <authorList>
            <person name="Rasmussen K.B."/>
            <person name="Rasmussen S."/>
            <person name="Petersen B."/>
            <person name="Sicheritz-Ponten T."/>
            <person name="Mortensen U.H."/>
            <person name="Thrane U."/>
        </authorList>
    </citation>
    <scope>NUCLEOTIDE SEQUENCE [LARGE SCALE GENOMIC DNA]</scope>
    <source>
        <strain evidence="2 3">IBT 11181</strain>
    </source>
</reference>
<dbReference type="EMBL" id="LFMY01000014">
    <property type="protein sequence ID" value="OKL56445.1"/>
    <property type="molecule type" value="Genomic_DNA"/>
</dbReference>
<dbReference type="RefSeq" id="XP_020116566.1">
    <property type="nucleotide sequence ID" value="XM_020263061.1"/>
</dbReference>
<organism evidence="2 3">
    <name type="scientific">Talaromyces atroroseus</name>
    <dbReference type="NCBI Taxonomy" id="1441469"/>
    <lineage>
        <taxon>Eukaryota</taxon>
        <taxon>Fungi</taxon>
        <taxon>Dikarya</taxon>
        <taxon>Ascomycota</taxon>
        <taxon>Pezizomycotina</taxon>
        <taxon>Eurotiomycetes</taxon>
        <taxon>Eurotiomycetidae</taxon>
        <taxon>Eurotiales</taxon>
        <taxon>Trichocomaceae</taxon>
        <taxon>Talaromyces</taxon>
        <taxon>Talaromyces sect. Trachyspermi</taxon>
    </lineage>
</organism>
<name>A0A225APU4_TALAT</name>
<evidence type="ECO:0000256" key="1">
    <source>
        <dbReference type="ARBA" id="ARBA00038476"/>
    </source>
</evidence>
<dbReference type="Pfam" id="PF13279">
    <property type="entry name" value="4HBT_2"/>
    <property type="match status" value="1"/>
</dbReference>
<protein>
    <recommendedName>
        <fullName evidence="4">Thioesterase domain-containing protein</fullName>
    </recommendedName>
</protein>
<sequence>MVTAALRKPLNQTMLRQIKNDGIKEEVHGLPLVFLPIITKTRVALFEGDFNFHKSNSTYFTDLDTSRSHLLSFLCFHGVAKTDKELSAEGKKGTITAMLGSTYTHFKREIPTGHAYEVWSRIMTWDHKWLYVVTHFVCRGKIVPRACVADLVEDRQQQQSVHMKPFNTSLSSSEIESSVYASSVSKCVFKKGRLTVSPERILSASGLLSNVLPPDTSPIDPTSLKGGDGEGEITIDVLEKKLSAHADDQDLATRIEAERCKNLRFAELSSGLEDLQRNFLKDEEVLNGVISLGTFTDLGCRG</sequence>